<reference evidence="1 2" key="1">
    <citation type="submission" date="2013-07" db="EMBL/GenBank/DDBJ databases">
        <authorList>
            <person name="Genoscope - CEA"/>
        </authorList>
    </citation>
    <scope>NUCLEOTIDE SEQUENCE [LARGE SCALE GENOMIC DNA]</scope>
    <source>
        <strain evidence="1 2">G6</strain>
    </source>
</reference>
<keyword evidence="2" id="KW-1185">Reference proteome</keyword>
<dbReference type="Proteomes" id="UP000032735">
    <property type="component" value="Chromosome"/>
</dbReference>
<dbReference type="AlphaFoldDB" id="A0A068R3K9"/>
<accession>A0A068R3K9</accession>
<dbReference type="STRING" id="1354304.XPG1_1045"/>
<protein>
    <submittedName>
        <fullName evidence="1">Uncharacterized protein</fullName>
    </submittedName>
</protein>
<dbReference type="OrthoDB" id="6447043at2"/>
<organism evidence="1 2">
    <name type="scientific">Xenorhabdus poinarii G6</name>
    <dbReference type="NCBI Taxonomy" id="1354304"/>
    <lineage>
        <taxon>Bacteria</taxon>
        <taxon>Pseudomonadati</taxon>
        <taxon>Pseudomonadota</taxon>
        <taxon>Gammaproteobacteria</taxon>
        <taxon>Enterobacterales</taxon>
        <taxon>Morganellaceae</taxon>
        <taxon>Xenorhabdus</taxon>
    </lineage>
</organism>
<dbReference type="KEGG" id="xpo:XPG1_1045"/>
<evidence type="ECO:0000313" key="2">
    <source>
        <dbReference type="Proteomes" id="UP000032735"/>
    </source>
</evidence>
<dbReference type="EMBL" id="FO704551">
    <property type="protein sequence ID" value="CDG20700.1"/>
    <property type="molecule type" value="Genomic_DNA"/>
</dbReference>
<name>A0A068R3K9_9GAMM</name>
<dbReference type="HOGENOM" id="CLU_2468314_0_0_6"/>
<dbReference type="RefSeq" id="WP_045958043.1">
    <property type="nucleotide sequence ID" value="NZ_FO704551.1"/>
</dbReference>
<proteinExistence type="predicted"/>
<gene>
    <name evidence="1" type="ORF">XPG1_1045</name>
</gene>
<evidence type="ECO:0000313" key="1">
    <source>
        <dbReference type="EMBL" id="CDG20700.1"/>
    </source>
</evidence>
<sequence>MSIISVNETCNANTVKTDVQIYEDAQSSASSNEMNGKVLVDAEAYWRLRKDLLATQKIIDELLNRMRFIHGGSSIAEHDYPIHEVLLR</sequence>